<name>A0A143WT59_9ENTR</name>
<keyword evidence="2" id="KW-1185">Reference proteome</keyword>
<accession>A0A143WT59</accession>
<evidence type="ECO:0000313" key="2">
    <source>
        <dbReference type="Proteomes" id="UP000095322"/>
    </source>
</evidence>
<dbReference type="KEGG" id="den:MHIR_DE00508"/>
<organism evidence="1 2">
    <name type="scientific">Candidatus Doolittlea endobia</name>
    <dbReference type="NCBI Taxonomy" id="1778262"/>
    <lineage>
        <taxon>Bacteria</taxon>
        <taxon>Pseudomonadati</taxon>
        <taxon>Pseudomonadota</taxon>
        <taxon>Gammaproteobacteria</taxon>
        <taxon>Enterobacterales</taxon>
        <taxon>Enterobacteriaceae</taxon>
        <taxon>Candidatus Doolittlea</taxon>
    </lineage>
</organism>
<protein>
    <submittedName>
        <fullName evidence="1">Uncharacterized protein</fullName>
    </submittedName>
</protein>
<gene>
    <name evidence="1" type="ORF">MHIR_DE00508</name>
</gene>
<dbReference type="AlphaFoldDB" id="A0A143WT59"/>
<proteinExistence type="predicted"/>
<dbReference type="InterPro" id="IPR014949">
    <property type="entry name" value="DUF1820"/>
</dbReference>
<evidence type="ECO:0000313" key="1">
    <source>
        <dbReference type="EMBL" id="CUX96761.1"/>
    </source>
</evidence>
<dbReference type="Proteomes" id="UP000095322">
    <property type="component" value="Chromosome I"/>
</dbReference>
<dbReference type="EMBL" id="LN999833">
    <property type="protein sequence ID" value="CUX96761.1"/>
    <property type="molecule type" value="Genomic_DNA"/>
</dbReference>
<dbReference type="Pfam" id="PF08850">
    <property type="entry name" value="DUF1820"/>
    <property type="match status" value="1"/>
</dbReference>
<dbReference type="PATRIC" id="fig|1778262.3.peg.936"/>
<reference evidence="2" key="1">
    <citation type="submission" date="2016-01" db="EMBL/GenBank/DDBJ databases">
        <authorList>
            <person name="Husnik F."/>
        </authorList>
    </citation>
    <scope>NUCLEOTIDE SEQUENCE [LARGE SCALE GENOMIC DNA]</scope>
</reference>
<sequence length="176" mass="19379">MLPSSVFNKPVDLGNEIHNAGSLVPLLTEFTCPNVNISVEADARCQPSCYVSATFFLRSSCVNIAGDSRFMSSGQPIYRIQFINNGKNYQLFVRELSQSPVFGFIEIGNFVFNSHSNLVVDPSEEKLKTEFSGVSRSYIPLQAVIRIDVVTENGSACISDLGDNVMIFPYLPGKKP</sequence>